<evidence type="ECO:0000259" key="3">
    <source>
        <dbReference type="Pfam" id="PF03816"/>
    </source>
</evidence>
<dbReference type="PANTHER" id="PTHR33392">
    <property type="entry name" value="POLYISOPRENYL-TEICHOIC ACID--PEPTIDOGLYCAN TEICHOIC ACID TRANSFERASE TAGU"/>
    <property type="match status" value="1"/>
</dbReference>
<keyword evidence="2" id="KW-1133">Transmembrane helix</keyword>
<dbReference type="AlphaFoldDB" id="A0AAU8ABG6"/>
<dbReference type="Gene3D" id="3.40.630.190">
    <property type="entry name" value="LCP protein"/>
    <property type="match status" value="1"/>
</dbReference>
<organism evidence="4">
    <name type="scientific">Christensenella massiliensis</name>
    <dbReference type="NCBI Taxonomy" id="1805714"/>
    <lineage>
        <taxon>Bacteria</taxon>
        <taxon>Bacillati</taxon>
        <taxon>Bacillota</taxon>
        <taxon>Clostridia</taxon>
        <taxon>Christensenellales</taxon>
        <taxon>Christensenellaceae</taxon>
        <taxon>Christensenella</taxon>
    </lineage>
</organism>
<keyword evidence="2" id="KW-0472">Membrane</keyword>
<evidence type="ECO:0000256" key="1">
    <source>
        <dbReference type="ARBA" id="ARBA00006068"/>
    </source>
</evidence>
<dbReference type="InterPro" id="IPR050922">
    <property type="entry name" value="LytR/CpsA/Psr_CW_biosynth"/>
</dbReference>
<reference evidence="4" key="1">
    <citation type="submission" date="2023-02" db="EMBL/GenBank/DDBJ databases">
        <title>Gut commensal Christensenella minuta modulates host metabolism via a new class of secondary bile acids.</title>
        <authorList>
            <person name="Liu C."/>
        </authorList>
    </citation>
    <scope>NUCLEOTIDE SEQUENCE</scope>
    <source>
        <strain evidence="4">CA70</strain>
    </source>
</reference>
<evidence type="ECO:0000256" key="2">
    <source>
        <dbReference type="SAM" id="Phobius"/>
    </source>
</evidence>
<protein>
    <submittedName>
        <fullName evidence="4">LCP family protein</fullName>
    </submittedName>
</protein>
<keyword evidence="2" id="KW-0812">Transmembrane</keyword>
<proteinExistence type="inferred from homology"/>
<dbReference type="EMBL" id="CP117826">
    <property type="protein sequence ID" value="XCC63463.1"/>
    <property type="molecule type" value="Genomic_DNA"/>
</dbReference>
<sequence length="361" mass="40525">MNQQVKRVNHHKSIKALLVILIALAVAAVFVFASLYGTYQKLRSNPITAFQTTAPQAEATDAINYDKNAHVKTVTIDGRDYAANPNIITVLLLGIDTDGSAVKTSQGERSDMMMLCTVNLEEGQEGITLTSLPRDTQTEVHDVDDDTGRILDKSWMTKLNHSYIIGGMTKGYGAENAMRATEDLIECDEQLSIPIQYYISIDLEHLSDLADVLDGVEVTLDQDYPDIGNEGDVVNLRGNDVRLYLQNRKQMDDGEMDRQRHEQNFLMAIAKKIKDMGAVDAASRLFTQLQDVVHMNLNLDQVVAMAGVLDKVSLDDIQHSVLEEGNYENDYDEYMGQELNFYKADEQELLDKMLELYYTPV</sequence>
<dbReference type="PANTHER" id="PTHR33392:SF6">
    <property type="entry name" value="POLYISOPRENYL-TEICHOIC ACID--PEPTIDOGLYCAN TEICHOIC ACID TRANSFERASE TAGU"/>
    <property type="match status" value="1"/>
</dbReference>
<feature type="domain" description="Cell envelope-related transcriptional attenuator" evidence="3">
    <location>
        <begin position="109"/>
        <end position="274"/>
    </location>
</feature>
<feature type="transmembrane region" description="Helical" evidence="2">
    <location>
        <begin position="16"/>
        <end position="39"/>
    </location>
</feature>
<name>A0AAU8ABG6_9FIRM</name>
<comment type="similarity">
    <text evidence="1">Belongs to the LytR/CpsA/Psr (LCP) family.</text>
</comment>
<dbReference type="InterPro" id="IPR004474">
    <property type="entry name" value="LytR_CpsA_psr"/>
</dbReference>
<accession>A0AAU8ABG6</accession>
<dbReference type="RefSeq" id="WP_079546714.1">
    <property type="nucleotide sequence ID" value="NZ_CP117826.1"/>
</dbReference>
<gene>
    <name evidence="4" type="ORF">PUP29_05985</name>
</gene>
<evidence type="ECO:0000313" key="4">
    <source>
        <dbReference type="EMBL" id="XCC63463.1"/>
    </source>
</evidence>
<dbReference type="Pfam" id="PF03816">
    <property type="entry name" value="LytR_cpsA_psr"/>
    <property type="match status" value="1"/>
</dbReference>